<name>A0AA94HTB0_DESDE</name>
<evidence type="ECO:0000313" key="2">
    <source>
        <dbReference type="EMBL" id="SFW54144.1"/>
    </source>
</evidence>
<evidence type="ECO:0000256" key="1">
    <source>
        <dbReference type="SAM" id="SignalP"/>
    </source>
</evidence>
<comment type="caution">
    <text evidence="2">The sequence shown here is derived from an EMBL/GenBank/DDBJ whole genome shotgun (WGS) entry which is preliminary data.</text>
</comment>
<dbReference type="AlphaFoldDB" id="A0AA94HTB0"/>
<organism evidence="2 3">
    <name type="scientific">Desulfovibrio desulfuricans</name>
    <dbReference type="NCBI Taxonomy" id="876"/>
    <lineage>
        <taxon>Bacteria</taxon>
        <taxon>Pseudomonadati</taxon>
        <taxon>Thermodesulfobacteriota</taxon>
        <taxon>Desulfovibrionia</taxon>
        <taxon>Desulfovibrionales</taxon>
        <taxon>Desulfovibrionaceae</taxon>
        <taxon>Desulfovibrio</taxon>
    </lineage>
</organism>
<proteinExistence type="predicted"/>
<feature type="chain" id="PRO_5041657580" evidence="1">
    <location>
        <begin position="22"/>
        <end position="311"/>
    </location>
</feature>
<feature type="signal peptide" evidence="1">
    <location>
        <begin position="1"/>
        <end position="21"/>
    </location>
</feature>
<sequence>MYRLTTLLVMGLLLSASMALAAGPGHYEKNVAAWKPHGAVNGLEYKMALNPALFNTDKAKASFKKLWDALSAAASKNGFVLIKSEKDKLRLRARSYYDTENLALRDAGFVVRITTNHKKDGSAKDGRRLTVKTSGKDPAFILGTPLDPVGIKGEIAAEDHPYLDTQGTMGSRLEKSVNIRGEEHTFGDLDRPQLQQFSRFVPALARSGLAPETPLKPVTVCTYSAKMGFVDLAGVEAEITFEAWTQHWGGEPIALEVSVGIEDQDYYAIPKVVAAGDEFYRKVLVQGLAHMKLPDGGQFGGSKLKVLRDMQ</sequence>
<dbReference type="Proteomes" id="UP000182680">
    <property type="component" value="Unassembled WGS sequence"/>
</dbReference>
<accession>A0AA94HTB0</accession>
<gene>
    <name evidence="2" type="ORF">SAMN02910291_01759</name>
</gene>
<evidence type="ECO:0000313" key="3">
    <source>
        <dbReference type="Proteomes" id="UP000182680"/>
    </source>
</evidence>
<dbReference type="EMBL" id="FPIW01000030">
    <property type="protein sequence ID" value="SFW54144.1"/>
    <property type="molecule type" value="Genomic_DNA"/>
</dbReference>
<reference evidence="3" key="1">
    <citation type="submission" date="2016-11" db="EMBL/GenBank/DDBJ databases">
        <authorList>
            <person name="Jaros S."/>
            <person name="Januszkiewicz K."/>
            <person name="Wedrychowicz H."/>
        </authorList>
    </citation>
    <scope>NUCLEOTIDE SEQUENCE [LARGE SCALE GENOMIC DNA]</scope>
    <source>
        <strain evidence="3">DSM 7057</strain>
    </source>
</reference>
<dbReference type="RefSeq" id="WP_072311969.1">
    <property type="nucleotide sequence ID" value="NZ_FPIW01000030.1"/>
</dbReference>
<protein>
    <submittedName>
        <fullName evidence="2">Uncharacterized protein</fullName>
    </submittedName>
</protein>
<keyword evidence="1" id="KW-0732">Signal</keyword>